<evidence type="ECO:0000256" key="2">
    <source>
        <dbReference type="ARBA" id="ARBA00023002"/>
    </source>
</evidence>
<dbReference type="EMBL" id="BNJJ01000015">
    <property type="protein sequence ID" value="GHO87081.1"/>
    <property type="molecule type" value="Genomic_DNA"/>
</dbReference>
<dbReference type="SUPFAM" id="SSF49503">
    <property type="entry name" value="Cupredoxins"/>
    <property type="match status" value="3"/>
</dbReference>
<organism evidence="7 8">
    <name type="scientific">Dictyobacter formicarum</name>
    <dbReference type="NCBI Taxonomy" id="2778368"/>
    <lineage>
        <taxon>Bacteria</taxon>
        <taxon>Bacillati</taxon>
        <taxon>Chloroflexota</taxon>
        <taxon>Ktedonobacteria</taxon>
        <taxon>Ktedonobacterales</taxon>
        <taxon>Dictyobacteraceae</taxon>
        <taxon>Dictyobacter</taxon>
    </lineage>
</organism>
<dbReference type="PANTHER" id="PTHR11709:SF394">
    <property type="entry name" value="FI03373P-RELATED"/>
    <property type="match status" value="1"/>
</dbReference>
<evidence type="ECO:0000256" key="3">
    <source>
        <dbReference type="ARBA" id="ARBA00023008"/>
    </source>
</evidence>
<evidence type="ECO:0000256" key="1">
    <source>
        <dbReference type="ARBA" id="ARBA00022723"/>
    </source>
</evidence>
<dbReference type="InterPro" id="IPR045087">
    <property type="entry name" value="Cu-oxidase_fam"/>
</dbReference>
<dbReference type="Pfam" id="PF07732">
    <property type="entry name" value="Cu-oxidase_3"/>
    <property type="match status" value="1"/>
</dbReference>
<protein>
    <submittedName>
        <fullName evidence="7">Copper oxidase</fullName>
    </submittedName>
</protein>
<feature type="domain" description="Plastocyanin-like" evidence="4">
    <location>
        <begin position="142"/>
        <end position="214"/>
    </location>
</feature>
<feature type="domain" description="Plastocyanin-like" evidence="6">
    <location>
        <begin position="6"/>
        <end position="113"/>
    </location>
</feature>
<keyword evidence="1" id="KW-0479">Metal-binding</keyword>
<dbReference type="CDD" id="cd13861">
    <property type="entry name" value="CuRO_1_CumA_like"/>
    <property type="match status" value="1"/>
</dbReference>
<dbReference type="CDD" id="cd04202">
    <property type="entry name" value="CuRO_D2_2dMcoN_like"/>
    <property type="match status" value="1"/>
</dbReference>
<name>A0ABQ3VN27_9CHLR</name>
<keyword evidence="8" id="KW-1185">Reference proteome</keyword>
<dbReference type="InterPro" id="IPR001117">
    <property type="entry name" value="Cu-oxidase_2nd"/>
</dbReference>
<evidence type="ECO:0000259" key="5">
    <source>
        <dbReference type="Pfam" id="PF07731"/>
    </source>
</evidence>
<sequence>MRLSSGATVNAWTFNGQFPGPELRVHQGDLVEVKLINKLPKEGVTLHWHGLDVPNAEDGVAGVTQNAVQPGESFTYRFVVKNQPGTYWYHSHQASQEAVEKGLFGALIVLPRDDSFTGKDIPVLAHSWPTKEGSYQQAFDTFDTLKRLAVQLGTPVRLRLINTDSLPINFVLSGTSFKVIAIDGTDLHAPTELTRQRLLVAAGGRYDIQFTMPDTAVSLDWLQKSSKVGLLLSRDGTGNAPALADGPVFNPATYGSPQQTPFSLSSHFDKEFSLVLDDMIGFYDGKMQSVWPINGKVFPNTPMLMVHEGDLVKVSFVNRSWMDHPMHLHGHHMLVLSYNGRPVTGSPWWVDTLNIAPGESYEVAFRADNLGI</sequence>
<dbReference type="Gene3D" id="2.60.40.420">
    <property type="entry name" value="Cupredoxins - blue copper proteins"/>
    <property type="match status" value="2"/>
</dbReference>
<dbReference type="Pfam" id="PF00394">
    <property type="entry name" value="Cu-oxidase"/>
    <property type="match status" value="1"/>
</dbReference>
<proteinExistence type="predicted"/>
<evidence type="ECO:0000259" key="4">
    <source>
        <dbReference type="Pfam" id="PF00394"/>
    </source>
</evidence>
<gene>
    <name evidence="7" type="ORF">KSZ_50870</name>
</gene>
<dbReference type="InterPro" id="IPR011706">
    <property type="entry name" value="Cu-oxidase_C"/>
</dbReference>
<evidence type="ECO:0000259" key="6">
    <source>
        <dbReference type="Pfam" id="PF07732"/>
    </source>
</evidence>
<feature type="domain" description="Plastocyanin-like" evidence="5">
    <location>
        <begin position="289"/>
        <end position="371"/>
    </location>
</feature>
<dbReference type="InterPro" id="IPR011707">
    <property type="entry name" value="Cu-oxidase-like_N"/>
</dbReference>
<dbReference type="PANTHER" id="PTHR11709">
    <property type="entry name" value="MULTI-COPPER OXIDASE"/>
    <property type="match status" value="1"/>
</dbReference>
<dbReference type="Pfam" id="PF07731">
    <property type="entry name" value="Cu-oxidase_2"/>
    <property type="match status" value="1"/>
</dbReference>
<dbReference type="InterPro" id="IPR008972">
    <property type="entry name" value="Cupredoxin"/>
</dbReference>
<reference evidence="7 8" key="1">
    <citation type="journal article" date="2021" name="Int. J. Syst. Evol. Microbiol.">
        <title>Reticulibacter mediterranei gen. nov., sp. nov., within the new family Reticulibacteraceae fam. nov., and Ktedonospora formicarum gen. nov., sp. nov., Ktedonobacter robiniae sp. nov., Dictyobacter formicarum sp. nov. and Dictyobacter arantiisoli sp. nov., belonging to the class Ktedonobacteria.</title>
        <authorList>
            <person name="Yabe S."/>
            <person name="Zheng Y."/>
            <person name="Wang C.M."/>
            <person name="Sakai Y."/>
            <person name="Abe K."/>
            <person name="Yokota A."/>
            <person name="Donadio S."/>
            <person name="Cavaletti L."/>
            <person name="Monciardini P."/>
        </authorList>
    </citation>
    <scope>NUCLEOTIDE SEQUENCE [LARGE SCALE GENOMIC DNA]</scope>
    <source>
        <strain evidence="7 8">SOSP1-9</strain>
    </source>
</reference>
<comment type="caution">
    <text evidence="7">The sequence shown here is derived from an EMBL/GenBank/DDBJ whole genome shotgun (WGS) entry which is preliminary data.</text>
</comment>
<accession>A0ABQ3VN27</accession>
<evidence type="ECO:0000313" key="8">
    <source>
        <dbReference type="Proteomes" id="UP000635565"/>
    </source>
</evidence>
<keyword evidence="3" id="KW-0186">Copper</keyword>
<keyword evidence="2" id="KW-0560">Oxidoreductase</keyword>
<evidence type="ECO:0000313" key="7">
    <source>
        <dbReference type="EMBL" id="GHO87081.1"/>
    </source>
</evidence>
<dbReference type="Proteomes" id="UP000635565">
    <property type="component" value="Unassembled WGS sequence"/>
</dbReference>